<dbReference type="AlphaFoldDB" id="A0AAN2FIY0"/>
<accession>A0AAN2FIY0</accession>
<gene>
    <name evidence="1" type="ORF">DAPPPG734_21180</name>
</gene>
<dbReference type="Proteomes" id="UP001158961">
    <property type="component" value="Plasmid P1"/>
</dbReference>
<evidence type="ECO:0000313" key="2">
    <source>
        <dbReference type="Proteomes" id="UP001158961"/>
    </source>
</evidence>
<sequence length="108" mass="11944">MLLTAITQEDNLYFSSDEKANVIIGEAAMNLFNAGQEVNVELLISELKVMADSEVNETRLEQMQHALQWLMGFKTIGSRSTAPANWLAKTTGKEPAAPVSADDIFFKH</sequence>
<organism evidence="1 2">
    <name type="scientific">Enterobacter agglomerans</name>
    <name type="common">Erwinia herbicola</name>
    <name type="synonym">Pantoea agglomerans</name>
    <dbReference type="NCBI Taxonomy" id="549"/>
    <lineage>
        <taxon>Bacteria</taxon>
        <taxon>Pseudomonadati</taxon>
        <taxon>Pseudomonadota</taxon>
        <taxon>Gammaproteobacteria</taxon>
        <taxon>Enterobacterales</taxon>
        <taxon>Erwiniaceae</taxon>
        <taxon>Pantoea</taxon>
        <taxon>Pantoea agglomerans group</taxon>
    </lineage>
</organism>
<protein>
    <submittedName>
        <fullName evidence="1">Uncharacterized protein</fullName>
    </submittedName>
</protein>
<proteinExistence type="predicted"/>
<dbReference type="EMBL" id="OW970316">
    <property type="protein sequence ID" value="CAH6360811.1"/>
    <property type="molecule type" value="Genomic_DNA"/>
</dbReference>
<evidence type="ECO:0000313" key="1">
    <source>
        <dbReference type="EMBL" id="CAH6360811.1"/>
    </source>
</evidence>
<reference evidence="1" key="1">
    <citation type="submission" date="2022-05" db="EMBL/GenBank/DDBJ databases">
        <authorList>
            <person name="Pothier F. J."/>
        </authorList>
    </citation>
    <scope>NUCLEOTIDE SEQUENCE</scope>
    <source>
        <strain evidence="1">DAPP-PG734</strain>
        <plasmid evidence="1">P1</plasmid>
    </source>
</reference>
<geneLocation type="plasmid" evidence="1 2">
    <name>P1</name>
</geneLocation>
<name>A0AAN2FIY0_ENTAG</name>
<keyword evidence="1" id="KW-0614">Plasmid</keyword>